<proteinExistence type="inferred from homology"/>
<evidence type="ECO:0000256" key="3">
    <source>
        <dbReference type="ARBA" id="ARBA00022729"/>
    </source>
</evidence>
<evidence type="ECO:0008006" key="11">
    <source>
        <dbReference type="Google" id="ProtNLM"/>
    </source>
</evidence>
<protein>
    <recommendedName>
        <fullName evidence="11">Molecular chaperone</fullName>
    </recommendedName>
</protein>
<evidence type="ECO:0000256" key="4">
    <source>
        <dbReference type="ARBA" id="ARBA00022764"/>
    </source>
</evidence>
<evidence type="ECO:0000256" key="5">
    <source>
        <dbReference type="ARBA" id="ARBA00023186"/>
    </source>
</evidence>
<feature type="signal peptide" evidence="6">
    <location>
        <begin position="1"/>
        <end position="23"/>
    </location>
</feature>
<dbReference type="SUPFAM" id="SSF49354">
    <property type="entry name" value="PapD-like"/>
    <property type="match status" value="1"/>
</dbReference>
<comment type="similarity">
    <text evidence="2">Belongs to the periplasmic pilus chaperone family.</text>
</comment>
<evidence type="ECO:0000256" key="2">
    <source>
        <dbReference type="ARBA" id="ARBA00007399"/>
    </source>
</evidence>
<dbReference type="InterPro" id="IPR008962">
    <property type="entry name" value="PapD-like_sf"/>
</dbReference>
<dbReference type="InterPro" id="IPR013783">
    <property type="entry name" value="Ig-like_fold"/>
</dbReference>
<dbReference type="Gene3D" id="2.60.40.10">
    <property type="entry name" value="Immunoglobulins"/>
    <property type="match status" value="2"/>
</dbReference>
<dbReference type="InterPro" id="IPR036316">
    <property type="entry name" value="Pili_assmbl_chap_C_dom_sf"/>
</dbReference>
<dbReference type="Pfam" id="PF02753">
    <property type="entry name" value="PapD_C"/>
    <property type="match status" value="1"/>
</dbReference>
<dbReference type="EMBL" id="LYVJ01000004">
    <property type="protein sequence ID" value="OBU68377.1"/>
    <property type="molecule type" value="Genomic_DNA"/>
</dbReference>
<dbReference type="InterPro" id="IPR001829">
    <property type="entry name" value="Pili_assmbl_chaperone_bac"/>
</dbReference>
<keyword evidence="3 6" id="KW-0732">Signal</keyword>
<dbReference type="PANTHER" id="PTHR30251:SF2">
    <property type="entry name" value="FIMBRIAL CHAPERONE YADV-RELATED"/>
    <property type="match status" value="1"/>
</dbReference>
<feature type="chain" id="PRO_5008353669" description="Molecular chaperone" evidence="6">
    <location>
        <begin position="24"/>
        <end position="242"/>
    </location>
</feature>
<feature type="domain" description="Pili assembly chaperone C-terminal" evidence="8">
    <location>
        <begin position="174"/>
        <end position="231"/>
    </location>
</feature>
<dbReference type="InterPro" id="IPR016147">
    <property type="entry name" value="Pili_assmbl_chaperone_N"/>
</dbReference>
<dbReference type="PRINTS" id="PR00969">
    <property type="entry name" value="CHAPERONPILI"/>
</dbReference>
<keyword evidence="5" id="KW-0143">Chaperone</keyword>
<dbReference type="RefSeq" id="WP_065198498.1">
    <property type="nucleotide sequence ID" value="NZ_LYVJ01000004.1"/>
</dbReference>
<dbReference type="InterPro" id="IPR050643">
    <property type="entry name" value="Periplasmic_pilus_chap"/>
</dbReference>
<dbReference type="GO" id="GO:0071555">
    <property type="term" value="P:cell wall organization"/>
    <property type="evidence" value="ECO:0007669"/>
    <property type="project" value="InterPro"/>
</dbReference>
<accession>A0A1A6XXR9</accession>
<dbReference type="InterPro" id="IPR016148">
    <property type="entry name" value="Pili_assmbl_chaperone_C"/>
</dbReference>
<sequence>MMMHVLKWLLLACAGAVPAVAHADLAVHRTRIVHAGGEASTTLRIWNQGKTASLVQAWIDAGDRSASPEQLRLPFAVVPPLLRLQPGANRDLRVQLVNAAGLPQDRESVFWLNILDVPGRAKDAGSPAFEYSVRWRLKLFHRPAGLPGSASEAADGLRWNVETLPDGRLRIHARNDSPYHVSLAEVTMGTQPLEVGADQALVSPYSDWSLDAPAQGARSGLEDLEFVWIDDQDERHMSRAAF</sequence>
<keyword evidence="4" id="KW-0574">Periplasm</keyword>
<dbReference type="PANTHER" id="PTHR30251">
    <property type="entry name" value="PILUS ASSEMBLY CHAPERONE"/>
    <property type="match status" value="1"/>
</dbReference>
<gene>
    <name evidence="9" type="ORF">A9K58_06035</name>
</gene>
<evidence type="ECO:0000259" key="8">
    <source>
        <dbReference type="Pfam" id="PF02753"/>
    </source>
</evidence>
<evidence type="ECO:0000313" key="10">
    <source>
        <dbReference type="Proteomes" id="UP000092256"/>
    </source>
</evidence>
<comment type="caution">
    <text evidence="9">The sequence shown here is derived from an EMBL/GenBank/DDBJ whole genome shotgun (WGS) entry which is preliminary data.</text>
</comment>
<evidence type="ECO:0000313" key="9">
    <source>
        <dbReference type="EMBL" id="OBU68377.1"/>
    </source>
</evidence>
<dbReference type="SUPFAM" id="SSF49584">
    <property type="entry name" value="Periplasmic chaperone C-domain"/>
    <property type="match status" value="1"/>
</dbReference>
<dbReference type="GO" id="GO:0030288">
    <property type="term" value="C:outer membrane-bounded periplasmic space"/>
    <property type="evidence" value="ECO:0007669"/>
    <property type="project" value="InterPro"/>
</dbReference>
<dbReference type="AlphaFoldDB" id="A0A1A6XXR9"/>
<evidence type="ECO:0000256" key="6">
    <source>
        <dbReference type="SAM" id="SignalP"/>
    </source>
</evidence>
<evidence type="ECO:0000259" key="7">
    <source>
        <dbReference type="Pfam" id="PF00345"/>
    </source>
</evidence>
<organism evidence="9 10">
    <name type="scientific">Stenotrophomonas maltophilia</name>
    <name type="common">Pseudomonas maltophilia</name>
    <name type="synonym">Xanthomonas maltophilia</name>
    <dbReference type="NCBI Taxonomy" id="40324"/>
    <lineage>
        <taxon>Bacteria</taxon>
        <taxon>Pseudomonadati</taxon>
        <taxon>Pseudomonadota</taxon>
        <taxon>Gammaproteobacteria</taxon>
        <taxon>Lysobacterales</taxon>
        <taxon>Lysobacteraceae</taxon>
        <taxon>Stenotrophomonas</taxon>
        <taxon>Stenotrophomonas maltophilia group</taxon>
    </lineage>
</organism>
<dbReference type="Proteomes" id="UP000092256">
    <property type="component" value="Unassembled WGS sequence"/>
</dbReference>
<comment type="subcellular location">
    <subcellularLocation>
        <location evidence="1">Periplasm</location>
    </subcellularLocation>
</comment>
<name>A0A1A6XXR9_STEMA</name>
<dbReference type="OrthoDB" id="6054404at2"/>
<evidence type="ECO:0000256" key="1">
    <source>
        <dbReference type="ARBA" id="ARBA00004418"/>
    </source>
</evidence>
<reference evidence="9 10" key="1">
    <citation type="submission" date="2016-05" db="EMBL/GenBank/DDBJ databases">
        <title>Draft Genome Sequences of Stenotrophomonas maltophilia Strains Sm32COP, Sm41DVV, Sm46PAILV, SmF3, SmF22, SmSOFb1 and SmCVFa1, Isolated from Different Manures, in France.</title>
        <authorList>
            <person name="Nazaret S."/>
            <person name="Bodilis J."/>
        </authorList>
    </citation>
    <scope>NUCLEOTIDE SEQUENCE [LARGE SCALE GENOMIC DNA]</scope>
    <source>
        <strain evidence="9 10">Sm46PAILV</strain>
    </source>
</reference>
<feature type="domain" description="Pili assembly chaperone N-terminal" evidence="7">
    <location>
        <begin position="25"/>
        <end position="146"/>
    </location>
</feature>
<dbReference type="Pfam" id="PF00345">
    <property type="entry name" value="PapD_N"/>
    <property type="match status" value="1"/>
</dbReference>